<gene>
    <name evidence="3" type="ORF">D0Y65_031544</name>
</gene>
<dbReference type="PANTHER" id="PTHR33927">
    <property type="entry name" value="TRANSMEMBRANE PROTEIN"/>
    <property type="match status" value="1"/>
</dbReference>
<feature type="compositionally biased region" description="Low complexity" evidence="1">
    <location>
        <begin position="51"/>
        <end position="63"/>
    </location>
</feature>
<evidence type="ECO:0000313" key="4">
    <source>
        <dbReference type="Proteomes" id="UP000289340"/>
    </source>
</evidence>
<dbReference type="InterPro" id="IPR052979">
    <property type="entry name" value="Adenylate-forming_domain"/>
</dbReference>
<comment type="caution">
    <text evidence="3">The sequence shown here is derived from an EMBL/GenBank/DDBJ whole genome shotgun (WGS) entry which is preliminary data.</text>
</comment>
<feature type="transmembrane region" description="Helical" evidence="2">
    <location>
        <begin position="250"/>
        <end position="271"/>
    </location>
</feature>
<reference evidence="3 4" key="1">
    <citation type="submission" date="2018-09" db="EMBL/GenBank/DDBJ databases">
        <title>A high-quality reference genome of wild soybean provides a powerful tool to mine soybean genomes.</title>
        <authorList>
            <person name="Xie M."/>
            <person name="Chung C.Y.L."/>
            <person name="Li M.-W."/>
            <person name="Wong F.-L."/>
            <person name="Chan T.-F."/>
            <person name="Lam H.-M."/>
        </authorList>
    </citation>
    <scope>NUCLEOTIDE SEQUENCE [LARGE SCALE GENOMIC DNA]</scope>
    <source>
        <strain evidence="4">cv. W05</strain>
        <tissue evidence="3">Hypocotyl of etiolated seedlings</tissue>
    </source>
</reference>
<feature type="transmembrane region" description="Helical" evidence="2">
    <location>
        <begin position="437"/>
        <end position="454"/>
    </location>
</feature>
<feature type="transmembrane region" description="Helical" evidence="2">
    <location>
        <begin position="214"/>
        <end position="238"/>
    </location>
</feature>
<feature type="transmembrane region" description="Helical" evidence="2">
    <location>
        <begin position="139"/>
        <end position="162"/>
    </location>
</feature>
<feature type="transmembrane region" description="Helical" evidence="2">
    <location>
        <begin position="326"/>
        <end position="343"/>
    </location>
</feature>
<dbReference type="Proteomes" id="UP000289340">
    <property type="component" value="Chromosome 11"/>
</dbReference>
<organism evidence="3 4">
    <name type="scientific">Glycine soja</name>
    <name type="common">Wild soybean</name>
    <dbReference type="NCBI Taxonomy" id="3848"/>
    <lineage>
        <taxon>Eukaryota</taxon>
        <taxon>Viridiplantae</taxon>
        <taxon>Streptophyta</taxon>
        <taxon>Embryophyta</taxon>
        <taxon>Tracheophyta</taxon>
        <taxon>Spermatophyta</taxon>
        <taxon>Magnoliopsida</taxon>
        <taxon>eudicotyledons</taxon>
        <taxon>Gunneridae</taxon>
        <taxon>Pentapetalae</taxon>
        <taxon>rosids</taxon>
        <taxon>fabids</taxon>
        <taxon>Fabales</taxon>
        <taxon>Fabaceae</taxon>
        <taxon>Papilionoideae</taxon>
        <taxon>50 kb inversion clade</taxon>
        <taxon>NPAAA clade</taxon>
        <taxon>indigoferoid/millettioid clade</taxon>
        <taxon>Phaseoleae</taxon>
        <taxon>Glycine</taxon>
        <taxon>Glycine subgen. Soja</taxon>
    </lineage>
</organism>
<evidence type="ECO:0000313" key="3">
    <source>
        <dbReference type="EMBL" id="RZB82442.1"/>
    </source>
</evidence>
<keyword evidence="2" id="KW-1133">Transmembrane helix</keyword>
<keyword evidence="2" id="KW-0812">Transmembrane</keyword>
<keyword evidence="4" id="KW-1185">Reference proteome</keyword>
<feature type="transmembrane region" description="Helical" evidence="2">
    <location>
        <begin position="174"/>
        <end position="194"/>
    </location>
</feature>
<evidence type="ECO:0000256" key="1">
    <source>
        <dbReference type="SAM" id="MobiDB-lite"/>
    </source>
</evidence>
<feature type="transmembrane region" description="Helical" evidence="2">
    <location>
        <begin position="286"/>
        <end position="305"/>
    </location>
</feature>
<dbReference type="SUPFAM" id="SSF52343">
    <property type="entry name" value="Ferredoxin reductase-like, C-terminal NADP-linked domain"/>
    <property type="match status" value="1"/>
</dbReference>
<protein>
    <submittedName>
        <fullName evidence="3">Adenylate-forming reductase 03009</fullName>
    </submittedName>
</protein>
<dbReference type="PANTHER" id="PTHR33927:SF1">
    <property type="entry name" value="TRANSMEMBRANE PROTEIN"/>
    <property type="match status" value="1"/>
</dbReference>
<feature type="region of interest" description="Disordered" evidence="1">
    <location>
        <begin position="51"/>
        <end position="73"/>
    </location>
</feature>
<accession>A0A445I8Y4</accession>
<sequence length="549" mass="60428">METPTRFSSCRGVAFEVKPHADPFAIVTTPTSQSLSNSKRIWPLDTSRVFPSSSQRSFSSVSSHFCDLDDDDEEEDAPESIFEKTYDVEKQNQLAAVHNNGIVGSTSKSEQPSKPSRKNESRLSVILLDQGLFTVYKRLFMLCLTFNVTGLVLAATGNFPYARNRAALFSIGNILALTLCRSEAFLRLVFWLAVKTLGRSWVPLFLKTATTSLLQSLGGIHSGCGVSSIAWLVYALVLTLKDRDNTSPEIIGVSSAILGLLCLSSLAAFPLVRHLHHNVFERTHRFAGWMALCLLWAFIMLTISYDPKSKSYSKELGSRLVRSQEYWFTVTITVQIILPWLTVRRVAVKVSSASGHASMIKLEGGIKAGILGRISPSPLSEWHAFGIISDGKKEHMMLAGAVGDFTKSLVSNPPSHLWVRQVHFAGLPYLVNMYDRVLLVATGSGICVFLSFLLQPSKADVYLLWVAKGVEQNFGEEIKEMVSGDLKEKLIIHDTAVQGRPNVSQLSVTAAKKWNVEVVIVTSNPEGSRDVVNSCKADGIPAFGPIWDS</sequence>
<dbReference type="InterPro" id="IPR039261">
    <property type="entry name" value="FNR_nucleotide-bd"/>
</dbReference>
<keyword evidence="2" id="KW-0472">Membrane</keyword>
<proteinExistence type="predicted"/>
<evidence type="ECO:0000256" key="2">
    <source>
        <dbReference type="SAM" id="Phobius"/>
    </source>
</evidence>
<dbReference type="AlphaFoldDB" id="A0A445I8Y4"/>
<dbReference type="EMBL" id="QZWG01000011">
    <property type="protein sequence ID" value="RZB82442.1"/>
    <property type="molecule type" value="Genomic_DNA"/>
</dbReference>
<name>A0A445I8Y4_GLYSO</name>